<reference evidence="1 2" key="1">
    <citation type="journal article" date="2016" name="Front. Microbiol.">
        <title>Fuerstia marisgermanicae gen. nov., sp. nov., an Unusual Member of the Phylum Planctomycetes from the German Wadden Sea.</title>
        <authorList>
            <person name="Kohn T."/>
            <person name="Heuer A."/>
            <person name="Jogler M."/>
            <person name="Vollmers J."/>
            <person name="Boedeker C."/>
            <person name="Bunk B."/>
            <person name="Rast P."/>
            <person name="Borchert D."/>
            <person name="Glockner I."/>
            <person name="Freese H.M."/>
            <person name="Klenk H.P."/>
            <person name="Overmann J."/>
            <person name="Kaster A.K."/>
            <person name="Rohde M."/>
            <person name="Wiegand S."/>
            <person name="Jogler C."/>
        </authorList>
    </citation>
    <scope>NUCLEOTIDE SEQUENCE [LARGE SCALE GENOMIC DNA]</scope>
    <source>
        <strain evidence="1 2">NH11</strain>
    </source>
</reference>
<dbReference type="RefSeq" id="WP_077027918.1">
    <property type="nucleotide sequence ID" value="NZ_CP017641.1"/>
</dbReference>
<evidence type="ECO:0000313" key="2">
    <source>
        <dbReference type="Proteomes" id="UP000187735"/>
    </source>
</evidence>
<accession>A0A1P8WSC8</accession>
<evidence type="ECO:0000313" key="1">
    <source>
        <dbReference type="EMBL" id="APZ96958.1"/>
    </source>
</evidence>
<proteinExistence type="predicted"/>
<sequence length="110" mass="11504">MSSFLAELDGGLESLSQIEGYEFLSDLDAGFEEELKSLGVDPGSPTAAKPGSEEKVMMLAARYAAGLPLWHNDDCYDHGPGSVGNLFVDNSIAGDSDGAGVTADEDFEIA</sequence>
<keyword evidence="2" id="KW-1185">Reference proteome</keyword>
<dbReference type="Proteomes" id="UP000187735">
    <property type="component" value="Chromosome"/>
</dbReference>
<dbReference type="EMBL" id="CP017641">
    <property type="protein sequence ID" value="APZ96958.1"/>
    <property type="molecule type" value="Genomic_DNA"/>
</dbReference>
<gene>
    <name evidence="1" type="ORF">Fuma_06634</name>
</gene>
<protein>
    <submittedName>
        <fullName evidence="1">Uncharacterized protein</fullName>
    </submittedName>
</protein>
<name>A0A1P8WSC8_9PLAN</name>
<dbReference type="AlphaFoldDB" id="A0A1P8WSC8"/>
<dbReference type="KEGG" id="fmr:Fuma_06634"/>
<organism evidence="1 2">
    <name type="scientific">Fuerstiella marisgermanici</name>
    <dbReference type="NCBI Taxonomy" id="1891926"/>
    <lineage>
        <taxon>Bacteria</taxon>
        <taxon>Pseudomonadati</taxon>
        <taxon>Planctomycetota</taxon>
        <taxon>Planctomycetia</taxon>
        <taxon>Planctomycetales</taxon>
        <taxon>Planctomycetaceae</taxon>
        <taxon>Fuerstiella</taxon>
    </lineage>
</organism>